<reference evidence="2 3" key="1">
    <citation type="submission" date="2024-10" db="EMBL/GenBank/DDBJ databases">
        <authorList>
            <person name="Kim D."/>
        </authorList>
    </citation>
    <scope>NUCLEOTIDE SEQUENCE [LARGE SCALE GENOMIC DNA]</scope>
    <source>
        <strain evidence="2">BH-2024</strain>
    </source>
</reference>
<organism evidence="2 3">
    <name type="scientific">Heterodera trifolii</name>
    <dbReference type="NCBI Taxonomy" id="157864"/>
    <lineage>
        <taxon>Eukaryota</taxon>
        <taxon>Metazoa</taxon>
        <taxon>Ecdysozoa</taxon>
        <taxon>Nematoda</taxon>
        <taxon>Chromadorea</taxon>
        <taxon>Rhabditida</taxon>
        <taxon>Tylenchina</taxon>
        <taxon>Tylenchomorpha</taxon>
        <taxon>Tylenchoidea</taxon>
        <taxon>Heteroderidae</taxon>
        <taxon>Heteroderinae</taxon>
        <taxon>Heterodera</taxon>
    </lineage>
</organism>
<feature type="transmembrane region" description="Helical" evidence="1">
    <location>
        <begin position="40"/>
        <end position="57"/>
    </location>
</feature>
<dbReference type="Proteomes" id="UP001620626">
    <property type="component" value="Unassembled WGS sequence"/>
</dbReference>
<protein>
    <submittedName>
        <fullName evidence="2">Uncharacterized protein</fullName>
    </submittedName>
</protein>
<dbReference type="EMBL" id="JBICBT010000258">
    <property type="protein sequence ID" value="KAL3119109.1"/>
    <property type="molecule type" value="Genomic_DNA"/>
</dbReference>
<keyword evidence="1" id="KW-0472">Membrane</keyword>
<evidence type="ECO:0000256" key="1">
    <source>
        <dbReference type="SAM" id="Phobius"/>
    </source>
</evidence>
<evidence type="ECO:0000313" key="2">
    <source>
        <dbReference type="EMBL" id="KAL3119109.1"/>
    </source>
</evidence>
<dbReference type="InterPro" id="IPR018625">
    <property type="entry name" value="Pet100"/>
</dbReference>
<dbReference type="Pfam" id="PF09803">
    <property type="entry name" value="Pet100"/>
    <property type="match status" value="1"/>
</dbReference>
<keyword evidence="1" id="KW-1133">Transmembrane helix</keyword>
<evidence type="ECO:0000313" key="3">
    <source>
        <dbReference type="Proteomes" id="UP001620626"/>
    </source>
</evidence>
<proteinExistence type="predicted"/>
<accession>A0ABD2LXX2</accession>
<name>A0ABD2LXX2_9BILA</name>
<sequence>MDGNSIFPLVKRKQTNVELEALKKLKLNSPRMKYRFRLEAFRFALYVFWPITIVWIFNSPFFQQKSEEFIQRFGRQFGITEEFIRSNSQRMKEFKQQVTEEKQREEYAKLLHEQMEFESARRFREKYGL</sequence>
<gene>
    <name evidence="2" type="ORF">niasHT_003892</name>
</gene>
<keyword evidence="3" id="KW-1185">Reference proteome</keyword>
<dbReference type="AlphaFoldDB" id="A0ABD2LXX2"/>
<keyword evidence="1" id="KW-0812">Transmembrane</keyword>
<comment type="caution">
    <text evidence="2">The sequence shown here is derived from an EMBL/GenBank/DDBJ whole genome shotgun (WGS) entry which is preliminary data.</text>
</comment>